<dbReference type="PANTHER" id="PTHR30086:SF14">
    <property type="entry name" value="HOMOSERINE_HOMOSERINE LACTONE EFFLUX PROTEIN"/>
    <property type="match status" value="1"/>
</dbReference>
<comment type="caution">
    <text evidence="8">The sequence shown here is derived from an EMBL/GenBank/DDBJ whole genome shotgun (WGS) entry which is preliminary data.</text>
</comment>
<keyword evidence="6 7" id="KW-0472">Membrane</keyword>
<sequence length="211" mass="22158">MTPIDAISPEYLITATLVVLAPGTGVIYTVSTGVFRGARASIAAATGCTLGIVPHLAASILGLAALLHASALAFQVLKLLGIAYLLYLAWGMLRSGGTMELDGSTKQASSLTRIAVRGSLINILNPKLSIFFLAFLPQFIPAGIASPLPYTLVLSGLFMGLTLVVFLVYGLLANAVRHHVLQSETVTRWMQRGFAAAFAGFAARLAIADRS</sequence>
<dbReference type="GO" id="GO:0042970">
    <property type="term" value="F:homoserine transmembrane transporter activity"/>
    <property type="evidence" value="ECO:0007669"/>
    <property type="project" value="TreeGrafter"/>
</dbReference>
<comment type="similarity">
    <text evidence="2">Belongs to the Rht family.</text>
</comment>
<evidence type="ECO:0000256" key="5">
    <source>
        <dbReference type="ARBA" id="ARBA00022989"/>
    </source>
</evidence>
<dbReference type="AlphaFoldDB" id="A0A7Y0E2A1"/>
<keyword evidence="4 7" id="KW-0812">Transmembrane</keyword>
<dbReference type="RefSeq" id="WP_169626274.1">
    <property type="nucleotide sequence ID" value="NZ_JABBNT010000004.1"/>
</dbReference>
<gene>
    <name evidence="8" type="ORF">HH303_15485</name>
</gene>
<evidence type="ECO:0000256" key="2">
    <source>
        <dbReference type="ARBA" id="ARBA00007928"/>
    </source>
</evidence>
<dbReference type="EMBL" id="JABBNT010000004">
    <property type="protein sequence ID" value="NMM45899.1"/>
    <property type="molecule type" value="Genomic_DNA"/>
</dbReference>
<comment type="subcellular location">
    <subcellularLocation>
        <location evidence="1">Cell membrane</location>
        <topology evidence="1">Multi-pass membrane protein</topology>
    </subcellularLocation>
</comment>
<dbReference type="PIRSF" id="PIRSF006324">
    <property type="entry name" value="LeuE"/>
    <property type="match status" value="1"/>
</dbReference>
<evidence type="ECO:0000256" key="7">
    <source>
        <dbReference type="SAM" id="Phobius"/>
    </source>
</evidence>
<evidence type="ECO:0000256" key="6">
    <source>
        <dbReference type="ARBA" id="ARBA00023136"/>
    </source>
</evidence>
<feature type="transmembrane region" description="Helical" evidence="7">
    <location>
        <begin position="114"/>
        <end position="136"/>
    </location>
</feature>
<keyword evidence="9" id="KW-1185">Reference proteome</keyword>
<feature type="transmembrane region" description="Helical" evidence="7">
    <location>
        <begin position="148"/>
        <end position="172"/>
    </location>
</feature>
<evidence type="ECO:0000313" key="9">
    <source>
        <dbReference type="Proteomes" id="UP000539372"/>
    </source>
</evidence>
<evidence type="ECO:0000256" key="1">
    <source>
        <dbReference type="ARBA" id="ARBA00004651"/>
    </source>
</evidence>
<protein>
    <submittedName>
        <fullName evidence="8">LysE family translocator</fullName>
    </submittedName>
</protein>
<keyword evidence="3" id="KW-1003">Cell membrane</keyword>
<feature type="transmembrane region" description="Helical" evidence="7">
    <location>
        <begin position="12"/>
        <end position="30"/>
    </location>
</feature>
<dbReference type="PANTHER" id="PTHR30086">
    <property type="entry name" value="ARGININE EXPORTER PROTEIN ARGO"/>
    <property type="match status" value="1"/>
</dbReference>
<evidence type="ECO:0000313" key="8">
    <source>
        <dbReference type="EMBL" id="NMM45899.1"/>
    </source>
</evidence>
<accession>A0A7Y0E2A1</accession>
<reference evidence="8 9" key="1">
    <citation type="submission" date="2020-04" db="EMBL/GenBank/DDBJ databases">
        <title>Rhodospirillaceae bacterium KN72 isolated from deep sea.</title>
        <authorList>
            <person name="Zhang D.-C."/>
        </authorList>
    </citation>
    <scope>NUCLEOTIDE SEQUENCE [LARGE SCALE GENOMIC DNA]</scope>
    <source>
        <strain evidence="8 9">KN72</strain>
    </source>
</reference>
<feature type="transmembrane region" description="Helical" evidence="7">
    <location>
        <begin position="42"/>
        <end position="66"/>
    </location>
</feature>
<keyword evidence="5 7" id="KW-1133">Transmembrane helix</keyword>
<dbReference type="InterPro" id="IPR001123">
    <property type="entry name" value="LeuE-type"/>
</dbReference>
<dbReference type="Pfam" id="PF01810">
    <property type="entry name" value="LysE"/>
    <property type="match status" value="1"/>
</dbReference>
<feature type="transmembrane region" description="Helical" evidence="7">
    <location>
        <begin position="72"/>
        <end position="93"/>
    </location>
</feature>
<evidence type="ECO:0000256" key="3">
    <source>
        <dbReference type="ARBA" id="ARBA00022475"/>
    </source>
</evidence>
<name>A0A7Y0E2A1_9PROT</name>
<organism evidence="8 9">
    <name type="scientific">Pacificispira spongiicola</name>
    <dbReference type="NCBI Taxonomy" id="2729598"/>
    <lineage>
        <taxon>Bacteria</taxon>
        <taxon>Pseudomonadati</taxon>
        <taxon>Pseudomonadota</taxon>
        <taxon>Alphaproteobacteria</taxon>
        <taxon>Rhodospirillales</taxon>
        <taxon>Rhodospirillaceae</taxon>
        <taxon>Pacificispira</taxon>
    </lineage>
</organism>
<proteinExistence type="inferred from homology"/>
<dbReference type="Proteomes" id="UP000539372">
    <property type="component" value="Unassembled WGS sequence"/>
</dbReference>
<dbReference type="GO" id="GO:0005886">
    <property type="term" value="C:plasma membrane"/>
    <property type="evidence" value="ECO:0007669"/>
    <property type="project" value="UniProtKB-SubCell"/>
</dbReference>
<evidence type="ECO:0000256" key="4">
    <source>
        <dbReference type="ARBA" id="ARBA00022692"/>
    </source>
</evidence>